<sequence length="134" mass="14857">MADRSPVPEICQRNFIEHLVLNWDSLPPQQIYLRNFIEHLADQEKGFSIQAPAVNLLRSIYGEVNKEAHRFRGSGRPGAPTGYSRWVLQIAGSFRRSETAGSPPETGQKTTISFAALIPINSPVHGSFSSIIVL</sequence>
<keyword evidence="2" id="KW-1185">Reference proteome</keyword>
<reference evidence="1 2" key="1">
    <citation type="journal article" date="2017" name="Nature">
        <title>The Apostasia genome and the evolution of orchids.</title>
        <authorList>
            <person name="Zhang G.Q."/>
            <person name="Liu K.W."/>
            <person name="Li Z."/>
            <person name="Lohaus R."/>
            <person name="Hsiao Y.Y."/>
            <person name="Niu S.C."/>
            <person name="Wang J.Y."/>
            <person name="Lin Y.C."/>
            <person name="Xu Q."/>
            <person name="Chen L.J."/>
            <person name="Yoshida K."/>
            <person name="Fujiwara S."/>
            <person name="Wang Z.W."/>
            <person name="Zhang Y.Q."/>
            <person name="Mitsuda N."/>
            <person name="Wang M."/>
            <person name="Liu G.H."/>
            <person name="Pecoraro L."/>
            <person name="Huang H.X."/>
            <person name="Xiao X.J."/>
            <person name="Lin M."/>
            <person name="Wu X.Y."/>
            <person name="Wu W.L."/>
            <person name="Chen Y.Y."/>
            <person name="Chang S.B."/>
            <person name="Sakamoto S."/>
            <person name="Ohme-Takagi M."/>
            <person name="Yagi M."/>
            <person name="Zeng S.J."/>
            <person name="Shen C.Y."/>
            <person name="Yeh C.M."/>
            <person name="Luo Y.B."/>
            <person name="Tsai W.C."/>
            <person name="Van de Peer Y."/>
            <person name="Liu Z.J."/>
        </authorList>
    </citation>
    <scope>NUCLEOTIDE SEQUENCE [LARGE SCALE GENOMIC DNA]</scope>
    <source>
        <strain evidence="2">cv. Shenzhen</strain>
        <tissue evidence="1">Stem</tissue>
    </source>
</reference>
<protein>
    <submittedName>
        <fullName evidence="1">Uncharacterized protein</fullName>
    </submittedName>
</protein>
<dbReference type="EMBL" id="KZ451885">
    <property type="protein sequence ID" value="PKA66541.1"/>
    <property type="molecule type" value="Genomic_DNA"/>
</dbReference>
<organism evidence="1 2">
    <name type="scientific">Apostasia shenzhenica</name>
    <dbReference type="NCBI Taxonomy" id="1088818"/>
    <lineage>
        <taxon>Eukaryota</taxon>
        <taxon>Viridiplantae</taxon>
        <taxon>Streptophyta</taxon>
        <taxon>Embryophyta</taxon>
        <taxon>Tracheophyta</taxon>
        <taxon>Spermatophyta</taxon>
        <taxon>Magnoliopsida</taxon>
        <taxon>Liliopsida</taxon>
        <taxon>Asparagales</taxon>
        <taxon>Orchidaceae</taxon>
        <taxon>Apostasioideae</taxon>
        <taxon>Apostasia</taxon>
    </lineage>
</organism>
<gene>
    <name evidence="1" type="ORF">AXF42_Ash003195</name>
</gene>
<dbReference type="Proteomes" id="UP000236161">
    <property type="component" value="Unassembled WGS sequence"/>
</dbReference>
<evidence type="ECO:0000313" key="1">
    <source>
        <dbReference type="EMBL" id="PKA66541.1"/>
    </source>
</evidence>
<evidence type="ECO:0000313" key="2">
    <source>
        <dbReference type="Proteomes" id="UP000236161"/>
    </source>
</evidence>
<dbReference type="AlphaFoldDB" id="A0A2I0BFG7"/>
<accession>A0A2I0BFG7</accession>
<name>A0A2I0BFG7_9ASPA</name>
<proteinExistence type="predicted"/>